<dbReference type="PANTHER" id="PTHR33835:SF1">
    <property type="entry name" value="METALLO-BETA-LACTAMASE DOMAIN-CONTAINING PROTEIN"/>
    <property type="match status" value="1"/>
</dbReference>
<proteinExistence type="predicted"/>
<dbReference type="KEGG" id="lel:PVL30_003453"/>
<dbReference type="OrthoDB" id="421671at2759"/>
<dbReference type="RefSeq" id="XP_001526054.1">
    <property type="nucleotide sequence ID" value="XM_001526004.1"/>
</dbReference>
<gene>
    <name evidence="1" type="ORF">LELG_02612</name>
</gene>
<dbReference type="eggNOG" id="ENOG502S1EZ">
    <property type="taxonomic scope" value="Eukaryota"/>
</dbReference>
<dbReference type="VEuPathDB" id="FungiDB:LELG_02612"/>
<name>A5DZ25_LODEL</name>
<dbReference type="OMA" id="IIPDREH"/>
<accession>A5DZ25</accession>
<dbReference type="Proteomes" id="UP000001996">
    <property type="component" value="Unassembled WGS sequence"/>
</dbReference>
<dbReference type="Gene3D" id="3.60.15.10">
    <property type="entry name" value="Ribonuclease Z/Hydroxyacylglutathione hydrolase-like"/>
    <property type="match status" value="1"/>
</dbReference>
<dbReference type="InterPro" id="IPR036866">
    <property type="entry name" value="RibonucZ/Hydroxyglut_hydro"/>
</dbReference>
<dbReference type="SUPFAM" id="SSF56281">
    <property type="entry name" value="Metallo-hydrolase/oxidoreductase"/>
    <property type="match status" value="1"/>
</dbReference>
<dbReference type="AlphaFoldDB" id="A5DZ25"/>
<evidence type="ECO:0000313" key="2">
    <source>
        <dbReference type="Proteomes" id="UP000001996"/>
    </source>
</evidence>
<protein>
    <submittedName>
        <fullName evidence="1">Uncharacterized protein</fullName>
    </submittedName>
</protein>
<sequence length="302" mass="33295">MGYPTNLKITTKSLTENILLASTAFTRFDRINFGARMAILKFPATTTPVANANANAGATAGADTNVGVGVGVAGDKSSRERVVIWSPLPYSPQVLEVIQKFTGAKTEADIRIDYVIVPDREHNMAASVFKEKFPQAKIIGPEKTEKVDLDVVFTESLGNKVIAGEDLRKLIDDDVIVDNFEFVYLPYHANSELVAVEKKSKVLFEADLLFNLGAKNEQQEQFSPATGYPENYNPHTGWSYPTRYLHPYSKVGKYMFNKIVNKAQSKAGLEAIGALDFNAIVLCHGNIITKNAKEAFKHVFLS</sequence>
<dbReference type="InParanoid" id="A5DZ25"/>
<dbReference type="EMBL" id="CH981526">
    <property type="protein sequence ID" value="EDK44433.1"/>
    <property type="molecule type" value="Genomic_DNA"/>
</dbReference>
<dbReference type="InterPro" id="IPR025638">
    <property type="entry name" value="DUF4336"/>
</dbReference>
<dbReference type="GeneID" id="5233588"/>
<evidence type="ECO:0000313" key="1">
    <source>
        <dbReference type="EMBL" id="EDK44433.1"/>
    </source>
</evidence>
<keyword evidence="2" id="KW-1185">Reference proteome</keyword>
<reference evidence="1 2" key="1">
    <citation type="journal article" date="2009" name="Nature">
        <title>Evolution of pathogenicity and sexual reproduction in eight Candida genomes.</title>
        <authorList>
            <person name="Butler G."/>
            <person name="Rasmussen M.D."/>
            <person name="Lin M.F."/>
            <person name="Santos M.A."/>
            <person name="Sakthikumar S."/>
            <person name="Munro C.A."/>
            <person name="Rheinbay E."/>
            <person name="Grabherr M."/>
            <person name="Forche A."/>
            <person name="Reedy J.L."/>
            <person name="Agrafioti I."/>
            <person name="Arnaud M.B."/>
            <person name="Bates S."/>
            <person name="Brown A.J."/>
            <person name="Brunke S."/>
            <person name="Costanzo M.C."/>
            <person name="Fitzpatrick D.A."/>
            <person name="de Groot P.W."/>
            <person name="Harris D."/>
            <person name="Hoyer L.L."/>
            <person name="Hube B."/>
            <person name="Klis F.M."/>
            <person name="Kodira C."/>
            <person name="Lennard N."/>
            <person name="Logue M.E."/>
            <person name="Martin R."/>
            <person name="Neiman A.M."/>
            <person name="Nikolaou E."/>
            <person name="Quail M.A."/>
            <person name="Quinn J."/>
            <person name="Santos M.C."/>
            <person name="Schmitzberger F.F."/>
            <person name="Sherlock G."/>
            <person name="Shah P."/>
            <person name="Silverstein K.A."/>
            <person name="Skrzypek M.S."/>
            <person name="Soll D."/>
            <person name="Staggs R."/>
            <person name="Stansfield I."/>
            <person name="Stumpf M.P."/>
            <person name="Sudbery P.E."/>
            <person name="Srikantha T."/>
            <person name="Zeng Q."/>
            <person name="Berman J."/>
            <person name="Berriman M."/>
            <person name="Heitman J."/>
            <person name="Gow N.A."/>
            <person name="Lorenz M.C."/>
            <person name="Birren B.W."/>
            <person name="Kellis M."/>
            <person name="Cuomo C.A."/>
        </authorList>
    </citation>
    <scope>NUCLEOTIDE SEQUENCE [LARGE SCALE GENOMIC DNA]</scope>
    <source>
        <strain evidence="2">ATCC 11503 / BCRC 21390 / CBS 2605 / JCM 1781 / NBRC 1676 / NRRL YB-4239</strain>
    </source>
</reference>
<organism evidence="1 2">
    <name type="scientific">Lodderomyces elongisporus (strain ATCC 11503 / CBS 2605 / JCM 1781 / NBRC 1676 / NRRL YB-4239)</name>
    <name type="common">Yeast</name>
    <name type="synonym">Saccharomyces elongisporus</name>
    <dbReference type="NCBI Taxonomy" id="379508"/>
    <lineage>
        <taxon>Eukaryota</taxon>
        <taxon>Fungi</taxon>
        <taxon>Dikarya</taxon>
        <taxon>Ascomycota</taxon>
        <taxon>Saccharomycotina</taxon>
        <taxon>Pichiomycetes</taxon>
        <taxon>Debaryomycetaceae</taxon>
        <taxon>Candida/Lodderomyces clade</taxon>
        <taxon>Lodderomyces</taxon>
    </lineage>
</organism>
<dbReference type="HOGENOM" id="CLU_056292_1_0_1"/>
<dbReference type="PANTHER" id="PTHR33835">
    <property type="entry name" value="YALI0C07656P"/>
    <property type="match status" value="1"/>
</dbReference>